<feature type="signal peptide" evidence="1">
    <location>
        <begin position="1"/>
        <end position="19"/>
    </location>
</feature>
<feature type="chain" id="PRO_5016900749" description="DUF2059 domain-containing protein" evidence="1">
    <location>
        <begin position="20"/>
        <end position="133"/>
    </location>
</feature>
<keyword evidence="4" id="KW-1185">Reference proteome</keyword>
<proteinExistence type="predicted"/>
<dbReference type="OrthoDB" id="1143459at2"/>
<evidence type="ECO:0000259" key="2">
    <source>
        <dbReference type="Pfam" id="PF09832"/>
    </source>
</evidence>
<evidence type="ECO:0000256" key="1">
    <source>
        <dbReference type="SAM" id="SignalP"/>
    </source>
</evidence>
<accession>A0A365P2A8</accession>
<organism evidence="3 4">
    <name type="scientific">Flavobacterium tibetense</name>
    <dbReference type="NCBI Taxonomy" id="2233533"/>
    <lineage>
        <taxon>Bacteria</taxon>
        <taxon>Pseudomonadati</taxon>
        <taxon>Bacteroidota</taxon>
        <taxon>Flavobacteriia</taxon>
        <taxon>Flavobacteriales</taxon>
        <taxon>Flavobacteriaceae</taxon>
        <taxon>Flavobacterium</taxon>
    </lineage>
</organism>
<dbReference type="RefSeq" id="WP_113988994.1">
    <property type="nucleotide sequence ID" value="NZ_QLST01000007.1"/>
</dbReference>
<sequence>MKKIIFTLTLFVATNFVMAQDAFKADVEKVIEMSGANTSMDAVKKQVLGMIPESKHAEFLKEFDVVINSINEEQVKNFMEVYTHDDIKEMIKFYSTLTGKKIKEKAGILAEKNMAMQQTIGMQLQGIMMKYMQ</sequence>
<evidence type="ECO:0000313" key="3">
    <source>
        <dbReference type="EMBL" id="RBA28505.1"/>
    </source>
</evidence>
<name>A0A365P2A8_9FLAO</name>
<dbReference type="Pfam" id="PF09832">
    <property type="entry name" value="DUF2059"/>
    <property type="match status" value="1"/>
</dbReference>
<keyword evidence="1" id="KW-0732">Signal</keyword>
<feature type="domain" description="DUF2059" evidence="2">
    <location>
        <begin position="70"/>
        <end position="125"/>
    </location>
</feature>
<dbReference type="InterPro" id="IPR018637">
    <property type="entry name" value="DUF2059"/>
</dbReference>
<reference evidence="3 4" key="1">
    <citation type="submission" date="2018-06" db="EMBL/GenBank/DDBJ databases">
        <title>Flavobacterium tibetense sp. nov., isolated from a wetland YonghuCo on Tibetan Plateau.</title>
        <authorList>
            <person name="Xing P."/>
            <person name="Phurbu D."/>
            <person name="Lu H."/>
        </authorList>
    </citation>
    <scope>NUCLEOTIDE SEQUENCE [LARGE SCALE GENOMIC DNA]</scope>
    <source>
        <strain evidence="3 4">YH5</strain>
    </source>
</reference>
<gene>
    <name evidence="3" type="ORF">DPN68_07290</name>
</gene>
<dbReference type="AlphaFoldDB" id="A0A365P2A8"/>
<dbReference type="Proteomes" id="UP000253319">
    <property type="component" value="Unassembled WGS sequence"/>
</dbReference>
<comment type="caution">
    <text evidence="3">The sequence shown here is derived from an EMBL/GenBank/DDBJ whole genome shotgun (WGS) entry which is preliminary data.</text>
</comment>
<evidence type="ECO:0000313" key="4">
    <source>
        <dbReference type="Proteomes" id="UP000253319"/>
    </source>
</evidence>
<dbReference type="EMBL" id="QLST01000007">
    <property type="protein sequence ID" value="RBA28505.1"/>
    <property type="molecule type" value="Genomic_DNA"/>
</dbReference>
<protein>
    <recommendedName>
        <fullName evidence="2">DUF2059 domain-containing protein</fullName>
    </recommendedName>
</protein>